<dbReference type="EMBL" id="JBBPCB010000006">
    <property type="protein sequence ID" value="MEK8180749.1"/>
    <property type="molecule type" value="Genomic_DNA"/>
</dbReference>
<proteinExistence type="predicted"/>
<organism evidence="1 2">
    <name type="scientific">Flavobacterium buctense</name>
    <dbReference type="NCBI Taxonomy" id="1648146"/>
    <lineage>
        <taxon>Bacteria</taxon>
        <taxon>Pseudomonadati</taxon>
        <taxon>Bacteroidota</taxon>
        <taxon>Flavobacteriia</taxon>
        <taxon>Flavobacteriales</taxon>
        <taxon>Flavobacteriaceae</taxon>
        <taxon>Flavobacterium</taxon>
    </lineage>
</organism>
<comment type="caution">
    <text evidence="1">The sequence shown here is derived from an EMBL/GenBank/DDBJ whole genome shotgun (WGS) entry which is preliminary data.</text>
</comment>
<dbReference type="Proteomes" id="UP001491349">
    <property type="component" value="Unassembled WGS sequence"/>
</dbReference>
<dbReference type="RefSeq" id="WP_187660860.1">
    <property type="nucleotide sequence ID" value="NZ_JACTAB010000006.1"/>
</dbReference>
<evidence type="ECO:0000313" key="1">
    <source>
        <dbReference type="EMBL" id="MEK8180749.1"/>
    </source>
</evidence>
<sequence>MKYIARLLLIVFVSFLSTPTVVTLIKKSTDVSLFYSFAEEEIHKDLKEVKGFKQQFDYPFTTLKLNTNSKIISENLSWHDNVAEEIFSPPPELI</sequence>
<protein>
    <submittedName>
        <fullName evidence="1">Uncharacterized protein</fullName>
    </submittedName>
</protein>
<keyword evidence="2" id="KW-1185">Reference proteome</keyword>
<evidence type="ECO:0000313" key="2">
    <source>
        <dbReference type="Proteomes" id="UP001491349"/>
    </source>
</evidence>
<reference evidence="1 2" key="1">
    <citation type="submission" date="2024-04" db="EMBL/GenBank/DDBJ databases">
        <title>draft genome sequnece of Flavobacterium buctense JCM 30750.</title>
        <authorList>
            <person name="Kim D.-U."/>
        </authorList>
    </citation>
    <scope>NUCLEOTIDE SEQUENCE [LARGE SCALE GENOMIC DNA]</scope>
    <source>
        <strain evidence="1 2">JCM 30750</strain>
    </source>
</reference>
<name>A0ABU9E271_9FLAO</name>
<accession>A0ABU9E271</accession>
<gene>
    <name evidence="1" type="ORF">WMW71_10400</name>
</gene>